<reference evidence="1 2" key="1">
    <citation type="submission" date="2018-02" db="EMBL/GenBank/DDBJ databases">
        <title>The genomes of Aspergillus section Nigri reveals drivers in fungal speciation.</title>
        <authorList>
            <consortium name="DOE Joint Genome Institute"/>
            <person name="Vesth T.C."/>
            <person name="Nybo J."/>
            <person name="Theobald S."/>
            <person name="Brandl J."/>
            <person name="Frisvad J.C."/>
            <person name="Nielsen K.F."/>
            <person name="Lyhne E.K."/>
            <person name="Kogle M.E."/>
            <person name="Kuo A."/>
            <person name="Riley R."/>
            <person name="Clum A."/>
            <person name="Nolan M."/>
            <person name="Lipzen A."/>
            <person name="Salamov A."/>
            <person name="Henrissat B."/>
            <person name="Wiebenga A."/>
            <person name="De vries R.P."/>
            <person name="Grigoriev I.V."/>
            <person name="Mortensen U.H."/>
            <person name="Andersen M.R."/>
            <person name="Baker S.E."/>
        </authorList>
    </citation>
    <scope>NUCLEOTIDE SEQUENCE [LARGE SCALE GENOMIC DNA]</scope>
    <source>
        <strain evidence="1 2">CBS 707.79</strain>
    </source>
</reference>
<evidence type="ECO:0000313" key="1">
    <source>
        <dbReference type="EMBL" id="PYH88629.1"/>
    </source>
</evidence>
<dbReference type="Proteomes" id="UP000247810">
    <property type="component" value="Unassembled WGS sequence"/>
</dbReference>
<sequence>MSHDNRHQETGHFGRVPISAETVGEFYLTALNTIEERYHKIPSIVELDLRFKDSSGAVRRTIPFVMNRTERTSPQEWKTTFGMIVNTMSASPSFAGLSLEVQLDFFI</sequence>
<evidence type="ECO:0000313" key="2">
    <source>
        <dbReference type="Proteomes" id="UP000247810"/>
    </source>
</evidence>
<accession>A0A319CVJ6</accession>
<proteinExistence type="predicted"/>
<keyword evidence="2" id="KW-1185">Reference proteome</keyword>
<dbReference type="VEuPathDB" id="FungiDB:BO71DRAFT_365040"/>
<dbReference type="OrthoDB" id="4407877at2759"/>
<name>A0A319CVJ6_9EURO</name>
<dbReference type="AlphaFoldDB" id="A0A319CVJ6"/>
<dbReference type="EMBL" id="KZ826077">
    <property type="protein sequence ID" value="PYH88629.1"/>
    <property type="molecule type" value="Genomic_DNA"/>
</dbReference>
<protein>
    <submittedName>
        <fullName evidence="1">Uncharacterized protein</fullName>
    </submittedName>
</protein>
<gene>
    <name evidence="1" type="ORF">BO71DRAFT_365040</name>
</gene>
<organism evidence="1 2">
    <name type="scientific">Aspergillus ellipticus CBS 707.79</name>
    <dbReference type="NCBI Taxonomy" id="1448320"/>
    <lineage>
        <taxon>Eukaryota</taxon>
        <taxon>Fungi</taxon>
        <taxon>Dikarya</taxon>
        <taxon>Ascomycota</taxon>
        <taxon>Pezizomycotina</taxon>
        <taxon>Eurotiomycetes</taxon>
        <taxon>Eurotiomycetidae</taxon>
        <taxon>Eurotiales</taxon>
        <taxon>Aspergillaceae</taxon>
        <taxon>Aspergillus</taxon>
        <taxon>Aspergillus subgen. Circumdati</taxon>
    </lineage>
</organism>